<name>A0A3M7T4A7_BRAPC</name>
<protein>
    <submittedName>
        <fullName evidence="1">Uncharacterized protein</fullName>
    </submittedName>
</protein>
<evidence type="ECO:0000313" key="2">
    <source>
        <dbReference type="Proteomes" id="UP000276133"/>
    </source>
</evidence>
<sequence length="332" mass="38404">MIELEKTCTGLNGKLRIDGENRNLIKQEVYSKGTMGFKNDALLENTSLRKMTSEFAHRFRMDKEFRCPGNNKKSIHGFVHEIHSNPFGAILLSEFQIKIWAIVKTLIYSIAIHDTLNNKCLSIADFFTNSNSNVSIYTYLYFFKPPKAIVSDFSWANITALMKAVNNLDIIDYLCLVFHVIVDKQLFALSGIKSIIYFCSTHFLKNIQDDARNALKIMNGEKAKKIYNLFIGAFCLLQNSICLNVFNNILKCMKIVFTSKYRNKRFQVNYITLKTFVLNNSVEIVDHSCNNCRKTKITEDDDEKKFVFIENKERLRHLQKTAIICSNYLKTV</sequence>
<keyword evidence="2" id="KW-1185">Reference proteome</keyword>
<organism evidence="1 2">
    <name type="scientific">Brachionus plicatilis</name>
    <name type="common">Marine rotifer</name>
    <name type="synonym">Brachionus muelleri</name>
    <dbReference type="NCBI Taxonomy" id="10195"/>
    <lineage>
        <taxon>Eukaryota</taxon>
        <taxon>Metazoa</taxon>
        <taxon>Spiralia</taxon>
        <taxon>Gnathifera</taxon>
        <taxon>Rotifera</taxon>
        <taxon>Eurotatoria</taxon>
        <taxon>Monogononta</taxon>
        <taxon>Pseudotrocha</taxon>
        <taxon>Ploima</taxon>
        <taxon>Brachionidae</taxon>
        <taxon>Brachionus</taxon>
    </lineage>
</organism>
<reference evidence="1 2" key="1">
    <citation type="journal article" date="2018" name="Sci. Rep.">
        <title>Genomic signatures of local adaptation to the degree of environmental predictability in rotifers.</title>
        <authorList>
            <person name="Franch-Gras L."/>
            <person name="Hahn C."/>
            <person name="Garcia-Roger E.M."/>
            <person name="Carmona M.J."/>
            <person name="Serra M."/>
            <person name="Gomez A."/>
        </authorList>
    </citation>
    <scope>NUCLEOTIDE SEQUENCE [LARGE SCALE GENOMIC DNA]</scope>
    <source>
        <strain evidence="1">HYR1</strain>
    </source>
</reference>
<evidence type="ECO:0000313" key="1">
    <source>
        <dbReference type="EMBL" id="RNA42856.1"/>
    </source>
</evidence>
<proteinExistence type="predicted"/>
<accession>A0A3M7T4A7</accession>
<comment type="caution">
    <text evidence="1">The sequence shown here is derived from an EMBL/GenBank/DDBJ whole genome shotgun (WGS) entry which is preliminary data.</text>
</comment>
<gene>
    <name evidence="1" type="ORF">BpHYR1_013362</name>
</gene>
<dbReference type="OrthoDB" id="6777929at2759"/>
<dbReference type="EMBL" id="REGN01000311">
    <property type="protein sequence ID" value="RNA42856.1"/>
    <property type="molecule type" value="Genomic_DNA"/>
</dbReference>
<dbReference type="AlphaFoldDB" id="A0A3M7T4A7"/>
<dbReference type="Proteomes" id="UP000276133">
    <property type="component" value="Unassembled WGS sequence"/>
</dbReference>